<protein>
    <submittedName>
        <fullName evidence="2">Uncharacterized protein</fullName>
    </submittedName>
</protein>
<feature type="region of interest" description="Disordered" evidence="1">
    <location>
        <begin position="45"/>
        <end position="81"/>
    </location>
</feature>
<evidence type="ECO:0000256" key="1">
    <source>
        <dbReference type="SAM" id="MobiDB-lite"/>
    </source>
</evidence>
<dbReference type="EMBL" id="KE384762">
    <property type="protein sequence ID" value="KJK74214.1"/>
    <property type="molecule type" value="Genomic_DNA"/>
</dbReference>
<organism evidence="2 3">
    <name type="scientific">Metarhizium anisopliae BRIP 53293</name>
    <dbReference type="NCBI Taxonomy" id="1291518"/>
    <lineage>
        <taxon>Eukaryota</taxon>
        <taxon>Fungi</taxon>
        <taxon>Dikarya</taxon>
        <taxon>Ascomycota</taxon>
        <taxon>Pezizomycotina</taxon>
        <taxon>Sordariomycetes</taxon>
        <taxon>Hypocreomycetidae</taxon>
        <taxon>Hypocreales</taxon>
        <taxon>Clavicipitaceae</taxon>
        <taxon>Metarhizium</taxon>
    </lineage>
</organism>
<evidence type="ECO:0000313" key="2">
    <source>
        <dbReference type="EMBL" id="KJK74214.1"/>
    </source>
</evidence>
<keyword evidence="3" id="KW-1185">Reference proteome</keyword>
<reference evidence="3" key="1">
    <citation type="journal article" date="2014" name="BMC Genomics">
        <title>The genome sequence of the biocontrol fungus Metarhizium anisopliae and comparative genomics of Metarhizium species.</title>
        <authorList>
            <person name="Pattemore J.A."/>
            <person name="Hane J.K."/>
            <person name="Williams A.H."/>
            <person name="Wilson B.A."/>
            <person name="Stodart B.J."/>
            <person name="Ash G.J."/>
        </authorList>
    </citation>
    <scope>NUCLEOTIDE SEQUENCE [LARGE SCALE GENOMIC DNA]</scope>
    <source>
        <strain evidence="3">BRIP 53293</strain>
    </source>
</reference>
<proteinExistence type="predicted"/>
<dbReference type="AlphaFoldDB" id="A0A0D9NJT6"/>
<evidence type="ECO:0000313" key="3">
    <source>
        <dbReference type="Proteomes" id="UP000054544"/>
    </source>
</evidence>
<accession>A0A0D9NJT6</accession>
<sequence length="122" mass="13856">MLDSFRFALAHNMISLLVLPDLTQSLAQYHLRELQKCLAHASEQSGEGIGTSGMNDLDDIDDSNEDFHGDPEDEGGDLGYDDMRCPNPICKKLEEFETIKELRRHYAIRNTPHCSSRQGKQY</sequence>
<dbReference type="Proteomes" id="UP000054544">
    <property type="component" value="Unassembled WGS sequence"/>
</dbReference>
<feature type="compositionally biased region" description="Acidic residues" evidence="1">
    <location>
        <begin position="71"/>
        <end position="80"/>
    </location>
</feature>
<gene>
    <name evidence="2" type="ORF">H634G_10587</name>
</gene>
<name>A0A0D9NJT6_METAN</name>